<gene>
    <name evidence="2" type="ORF">CVO96_02280</name>
</gene>
<dbReference type="SUPFAM" id="SSF55729">
    <property type="entry name" value="Acyl-CoA N-acyltransferases (Nat)"/>
    <property type="match status" value="1"/>
</dbReference>
<keyword evidence="3" id="KW-1185">Reference proteome</keyword>
<evidence type="ECO:0000313" key="2">
    <source>
        <dbReference type="EMBL" id="PNY80347.1"/>
    </source>
</evidence>
<dbReference type="PANTHER" id="PTHR43610">
    <property type="entry name" value="BLL6696 PROTEIN"/>
    <property type="match status" value="1"/>
</dbReference>
<feature type="domain" description="N-acetyltransferase" evidence="1">
    <location>
        <begin position="27"/>
        <end position="162"/>
    </location>
</feature>
<sequence length="208" mass="22437">MTDPAPTDPAPGDLWFQQPTLRGRIVTLEALGEQHAADLSVGADEDTLRFLSRGGPADSTPAAWASYIARLNALPDRLNWAVRLNATGQAVGRISFSEIRVADRWVEIGTMLLPAAQGTGVNPESKLLLMARAFEALGASRVHFKVDARNGRSVRALQKLGAVQEGVLRQYQVRPDGSARDSVMFSVLRAEWPAVRAGLEARLSVPGT</sequence>
<accession>A0A2K3UUZ0</accession>
<dbReference type="PANTHER" id="PTHR43610:SF1">
    <property type="entry name" value="N-ACETYLTRANSFERASE DOMAIN-CONTAINING PROTEIN"/>
    <property type="match status" value="1"/>
</dbReference>
<dbReference type="RefSeq" id="WP_103309869.1">
    <property type="nucleotide sequence ID" value="NZ_PPPD01000001.1"/>
</dbReference>
<dbReference type="Pfam" id="PF13302">
    <property type="entry name" value="Acetyltransf_3"/>
    <property type="match status" value="1"/>
</dbReference>
<dbReference type="AlphaFoldDB" id="A0A2K3UUZ0"/>
<evidence type="ECO:0000313" key="3">
    <source>
        <dbReference type="Proteomes" id="UP000236379"/>
    </source>
</evidence>
<dbReference type="InterPro" id="IPR016181">
    <property type="entry name" value="Acyl_CoA_acyltransferase"/>
</dbReference>
<keyword evidence="2" id="KW-0808">Transferase</keyword>
<comment type="caution">
    <text evidence="2">The sequence shown here is derived from an EMBL/GenBank/DDBJ whole genome shotgun (WGS) entry which is preliminary data.</text>
</comment>
<dbReference type="Proteomes" id="UP000236379">
    <property type="component" value="Unassembled WGS sequence"/>
</dbReference>
<dbReference type="InterPro" id="IPR000182">
    <property type="entry name" value="GNAT_dom"/>
</dbReference>
<protein>
    <submittedName>
        <fullName evidence="2">N-acetyltransferase</fullName>
    </submittedName>
</protein>
<organism evidence="2 3">
    <name type="scientific">Deinococcus koreensis</name>
    <dbReference type="NCBI Taxonomy" id="2054903"/>
    <lineage>
        <taxon>Bacteria</taxon>
        <taxon>Thermotogati</taxon>
        <taxon>Deinococcota</taxon>
        <taxon>Deinococci</taxon>
        <taxon>Deinococcales</taxon>
        <taxon>Deinococcaceae</taxon>
        <taxon>Deinococcus</taxon>
    </lineage>
</organism>
<evidence type="ECO:0000259" key="1">
    <source>
        <dbReference type="Pfam" id="PF13302"/>
    </source>
</evidence>
<name>A0A2K3UUZ0_9DEIO</name>
<proteinExistence type="predicted"/>
<dbReference type="EMBL" id="PPPD01000001">
    <property type="protein sequence ID" value="PNY80347.1"/>
    <property type="molecule type" value="Genomic_DNA"/>
</dbReference>
<reference evidence="2 3" key="1">
    <citation type="submission" date="2018-01" db="EMBL/GenBank/DDBJ databases">
        <title>Deinococcus koreensis sp. nov., a radiation-resistant bacterium isolated from river water.</title>
        <authorList>
            <person name="Choi A."/>
        </authorList>
    </citation>
    <scope>NUCLEOTIDE SEQUENCE [LARGE SCALE GENOMIC DNA]</scope>
    <source>
        <strain evidence="2 3">SJW1-2</strain>
    </source>
</reference>
<dbReference type="Gene3D" id="3.40.630.30">
    <property type="match status" value="1"/>
</dbReference>
<dbReference type="OrthoDB" id="9795199at2"/>
<dbReference type="GO" id="GO:0016747">
    <property type="term" value="F:acyltransferase activity, transferring groups other than amino-acyl groups"/>
    <property type="evidence" value="ECO:0007669"/>
    <property type="project" value="InterPro"/>
</dbReference>